<feature type="transmembrane region" description="Helical" evidence="6">
    <location>
        <begin position="179"/>
        <end position="197"/>
    </location>
</feature>
<dbReference type="OrthoDB" id="9784202at2"/>
<evidence type="ECO:0000313" key="8">
    <source>
        <dbReference type="Proteomes" id="UP000241639"/>
    </source>
</evidence>
<feature type="transmembrane region" description="Helical" evidence="6">
    <location>
        <begin position="144"/>
        <end position="167"/>
    </location>
</feature>
<evidence type="ECO:0000313" key="7">
    <source>
        <dbReference type="EMBL" id="PTM59569.1"/>
    </source>
</evidence>
<dbReference type="Pfam" id="PF01810">
    <property type="entry name" value="LysE"/>
    <property type="match status" value="1"/>
</dbReference>
<evidence type="ECO:0000256" key="2">
    <source>
        <dbReference type="ARBA" id="ARBA00022475"/>
    </source>
</evidence>
<evidence type="ECO:0000256" key="4">
    <source>
        <dbReference type="ARBA" id="ARBA00022989"/>
    </source>
</evidence>
<evidence type="ECO:0000256" key="5">
    <source>
        <dbReference type="ARBA" id="ARBA00023136"/>
    </source>
</evidence>
<reference evidence="7 8" key="1">
    <citation type="submission" date="2018-04" db="EMBL/GenBank/DDBJ databases">
        <title>Genomic Encyclopedia of Archaeal and Bacterial Type Strains, Phase II (KMG-II): from individual species to whole genera.</title>
        <authorList>
            <person name="Goeker M."/>
        </authorList>
    </citation>
    <scope>NUCLEOTIDE SEQUENCE [LARGE SCALE GENOMIC DNA]</scope>
    <source>
        <strain evidence="7 8">DSM 45169</strain>
    </source>
</reference>
<dbReference type="EMBL" id="PZZP01000001">
    <property type="protein sequence ID" value="PTM59569.1"/>
    <property type="molecule type" value="Genomic_DNA"/>
</dbReference>
<dbReference type="AlphaFoldDB" id="A0A2T4ZCH2"/>
<comment type="subcellular location">
    <subcellularLocation>
        <location evidence="1">Cell membrane</location>
        <topology evidence="1">Multi-pass membrane protein</topology>
    </subcellularLocation>
</comment>
<dbReference type="PIRSF" id="PIRSF006324">
    <property type="entry name" value="LeuE"/>
    <property type="match status" value="1"/>
</dbReference>
<evidence type="ECO:0000256" key="1">
    <source>
        <dbReference type="ARBA" id="ARBA00004651"/>
    </source>
</evidence>
<dbReference type="InterPro" id="IPR001123">
    <property type="entry name" value="LeuE-type"/>
</dbReference>
<name>A0A2T4ZCH2_9BACL</name>
<feature type="transmembrane region" description="Helical" evidence="6">
    <location>
        <begin position="107"/>
        <end position="132"/>
    </location>
</feature>
<feature type="transmembrane region" description="Helical" evidence="6">
    <location>
        <begin position="63"/>
        <end position="86"/>
    </location>
</feature>
<keyword evidence="3 6" id="KW-0812">Transmembrane</keyword>
<keyword evidence="4 6" id="KW-1133">Transmembrane helix</keyword>
<sequence length="220" mass="25119">MHLFFLGFALAASPGPDFLLMAKHTLTHGRRYGFLTLAGNRLSFTLHIAFALMGLSVILQQSAVLFSIIKTLGALYLIYLGLMSLINFRHKKIQIRSDKHELTPLKAFQSGFLSNFLNPKVSLFFLSIFPQFTNTEYLTDHPMWVATIFFLGNCCWYVPVIFMIGFNKVRQALTRFQRTLDLAFGVFFVLVGLSMISEEITKAKDKLLESTNHYIFRIST</sequence>
<dbReference type="GO" id="GO:0015171">
    <property type="term" value="F:amino acid transmembrane transporter activity"/>
    <property type="evidence" value="ECO:0007669"/>
    <property type="project" value="TreeGrafter"/>
</dbReference>
<evidence type="ECO:0000256" key="6">
    <source>
        <dbReference type="SAM" id="Phobius"/>
    </source>
</evidence>
<accession>A0A2T4ZCH2</accession>
<gene>
    <name evidence="7" type="ORF">C8J48_2194</name>
</gene>
<dbReference type="PANTHER" id="PTHR30086:SF20">
    <property type="entry name" value="ARGININE EXPORTER PROTEIN ARGO-RELATED"/>
    <property type="match status" value="1"/>
</dbReference>
<protein>
    <submittedName>
        <fullName evidence="7">Threonine/homoserine/homoserine lactone efflux protein</fullName>
    </submittedName>
</protein>
<comment type="caution">
    <text evidence="7">The sequence shown here is derived from an EMBL/GenBank/DDBJ whole genome shotgun (WGS) entry which is preliminary data.</text>
</comment>
<dbReference type="GO" id="GO:0005886">
    <property type="term" value="C:plasma membrane"/>
    <property type="evidence" value="ECO:0007669"/>
    <property type="project" value="UniProtKB-SubCell"/>
</dbReference>
<keyword evidence="2" id="KW-1003">Cell membrane</keyword>
<organism evidence="7 8">
    <name type="scientific">Desmospora activa DSM 45169</name>
    <dbReference type="NCBI Taxonomy" id="1121389"/>
    <lineage>
        <taxon>Bacteria</taxon>
        <taxon>Bacillati</taxon>
        <taxon>Bacillota</taxon>
        <taxon>Bacilli</taxon>
        <taxon>Bacillales</taxon>
        <taxon>Thermoactinomycetaceae</taxon>
        <taxon>Desmospora</taxon>
    </lineage>
</organism>
<dbReference type="PANTHER" id="PTHR30086">
    <property type="entry name" value="ARGININE EXPORTER PROTEIN ARGO"/>
    <property type="match status" value="1"/>
</dbReference>
<dbReference type="Proteomes" id="UP000241639">
    <property type="component" value="Unassembled WGS sequence"/>
</dbReference>
<keyword evidence="8" id="KW-1185">Reference proteome</keyword>
<dbReference type="RefSeq" id="WP_107726663.1">
    <property type="nucleotide sequence ID" value="NZ_PZZP01000001.1"/>
</dbReference>
<keyword evidence="5 6" id="KW-0472">Membrane</keyword>
<proteinExistence type="predicted"/>
<evidence type="ECO:0000256" key="3">
    <source>
        <dbReference type="ARBA" id="ARBA00022692"/>
    </source>
</evidence>